<evidence type="ECO:0000313" key="4">
    <source>
        <dbReference type="EMBL" id="AIS51857.1"/>
    </source>
</evidence>
<evidence type="ECO:0000256" key="1">
    <source>
        <dbReference type="PIRSR" id="PIRSR620019-1"/>
    </source>
</evidence>
<dbReference type="NCBIfam" id="TIGR03570">
    <property type="entry name" value="NeuD_NnaD"/>
    <property type="match status" value="1"/>
</dbReference>
<dbReference type="Pfam" id="PF17836">
    <property type="entry name" value="PglD_N"/>
    <property type="match status" value="1"/>
</dbReference>
<dbReference type="EMBL" id="CP009170">
    <property type="protein sequence ID" value="AIS51857.1"/>
    <property type="molecule type" value="Genomic_DNA"/>
</dbReference>
<dbReference type="Gene3D" id="3.40.50.20">
    <property type="match status" value="1"/>
</dbReference>
<dbReference type="Proteomes" id="UP000029669">
    <property type="component" value="Chromosome"/>
</dbReference>
<dbReference type="InterPro" id="IPR011004">
    <property type="entry name" value="Trimer_LpxA-like_sf"/>
</dbReference>
<accession>A0A097APY8</accession>
<feature type="site" description="Increases basicity of active site His" evidence="1">
    <location>
        <position position="143"/>
    </location>
</feature>
<feature type="binding site" evidence="2">
    <location>
        <position position="75"/>
    </location>
    <ligand>
        <name>substrate</name>
    </ligand>
</feature>
<dbReference type="InterPro" id="IPR020019">
    <property type="entry name" value="AcTrfase_PglD-like"/>
</dbReference>
<dbReference type="EC" id="2.3.1.-" evidence="4"/>
<dbReference type="SUPFAM" id="SSF51161">
    <property type="entry name" value="Trimeric LpxA-like enzymes"/>
    <property type="match status" value="1"/>
</dbReference>
<feature type="domain" description="PglD N-terminal" evidence="3">
    <location>
        <begin position="6"/>
        <end position="86"/>
    </location>
</feature>
<dbReference type="PANTHER" id="PTHR43300:SF7">
    <property type="entry name" value="UDP-N-ACETYLBACILLOSAMINE N-ACETYLTRANSFERASE"/>
    <property type="match status" value="1"/>
</dbReference>
<name>A0A097APY8_THEKI</name>
<feature type="active site" description="Proton acceptor" evidence="1">
    <location>
        <position position="142"/>
    </location>
</feature>
<dbReference type="STRING" id="2325.TKV_c06730"/>
<keyword evidence="5" id="KW-1185">Reference proteome</keyword>
<evidence type="ECO:0000259" key="3">
    <source>
        <dbReference type="Pfam" id="PF17836"/>
    </source>
</evidence>
<dbReference type="CDD" id="cd03360">
    <property type="entry name" value="LbH_AT_putative"/>
    <property type="match status" value="1"/>
</dbReference>
<protein>
    <submittedName>
        <fullName evidence="4">Putative acetyltransferase EpsM</fullName>
        <ecNumber evidence="4">2.3.1.-</ecNumber>
    </submittedName>
</protein>
<proteinExistence type="predicted"/>
<keyword evidence="4" id="KW-0808">Transferase</keyword>
<evidence type="ECO:0000313" key="5">
    <source>
        <dbReference type="Proteomes" id="UP000029669"/>
    </source>
</evidence>
<evidence type="ECO:0000256" key="2">
    <source>
        <dbReference type="PIRSR" id="PIRSR620019-2"/>
    </source>
</evidence>
<dbReference type="OrthoDB" id="9801456at2"/>
<gene>
    <name evidence="4" type="primary">epsM</name>
    <name evidence="4" type="ORF">TKV_c06730</name>
</gene>
<organism evidence="4 5">
    <name type="scientific">Thermoanaerobacter kivui</name>
    <name type="common">Acetogenium kivui</name>
    <dbReference type="NCBI Taxonomy" id="2325"/>
    <lineage>
        <taxon>Bacteria</taxon>
        <taxon>Bacillati</taxon>
        <taxon>Bacillota</taxon>
        <taxon>Clostridia</taxon>
        <taxon>Thermoanaerobacterales</taxon>
        <taxon>Thermoanaerobacteraceae</taxon>
        <taxon>Thermoanaerobacter</taxon>
    </lineage>
</organism>
<dbReference type="HOGENOM" id="CLU_081811_1_1_9"/>
<reference evidence="5" key="1">
    <citation type="journal article" date="2015" name="Genome Announc.">
        <title>Whole-Genome Sequences of 80 Environmental and Clinical Isolates of Burkholderia pseudomallei.</title>
        <authorList>
            <person name="Johnson S.L."/>
            <person name="Baker A.L."/>
            <person name="Chain P.S."/>
            <person name="Currie B.J."/>
            <person name="Daligault H.E."/>
            <person name="Davenport K.W."/>
            <person name="Davis C.B."/>
            <person name="Inglis T.J."/>
            <person name="Kaestli M."/>
            <person name="Koren S."/>
            <person name="Mayo M."/>
            <person name="Merritt A.J."/>
            <person name="Price E.P."/>
            <person name="Sarovich D.S."/>
            <person name="Warner J."/>
            <person name="Rosovitz M.J."/>
        </authorList>
    </citation>
    <scope>NUCLEOTIDE SEQUENCE [LARGE SCALE GENOMIC DNA]</scope>
    <source>
        <strain evidence="5">DSM 2030</strain>
    </source>
</reference>
<dbReference type="AlphaFoldDB" id="A0A097APY8"/>
<dbReference type="PANTHER" id="PTHR43300">
    <property type="entry name" value="ACETYLTRANSFERASE"/>
    <property type="match status" value="1"/>
</dbReference>
<dbReference type="InterPro" id="IPR041561">
    <property type="entry name" value="PglD_N"/>
</dbReference>
<keyword evidence="4" id="KW-0012">Acyltransferase</keyword>
<dbReference type="InterPro" id="IPR050179">
    <property type="entry name" value="Trans_hexapeptide_repeat"/>
</dbReference>
<dbReference type="Gene3D" id="2.160.10.10">
    <property type="entry name" value="Hexapeptide repeat proteins"/>
    <property type="match status" value="1"/>
</dbReference>
<dbReference type="KEGG" id="tki:TKV_c06730"/>
<dbReference type="GO" id="GO:0016746">
    <property type="term" value="F:acyltransferase activity"/>
    <property type="evidence" value="ECO:0007669"/>
    <property type="project" value="UniProtKB-KW"/>
</dbReference>
<dbReference type="eggNOG" id="COG0110">
    <property type="taxonomic scope" value="Bacteria"/>
</dbReference>
<sequence>MNNIKDIVIIGAGGFAREVAWLIEDINKDKRKWNLLGFIDEDIHNKGKILNNYPVLGGFEVIEKFNDLYVVCAVGDPKIKRNLITKALKYNVKFATLIHPSVIMSQYLTIGEGSIICAGNIITTNIKIGSHVIVNLDCTIGHDAVISDYATILPSVNISGNVSIGEGCSIGTGSAIIQGKKIGEWSIIGAGAVVVDDIPPYCTAVGVPAKPIKFHEEEK</sequence>